<protein>
    <submittedName>
        <fullName evidence="1">Rhamnan synthesis protein F</fullName>
    </submittedName>
</protein>
<organism evidence="1 2">
    <name type="scientific">Shimia haliotis</name>
    <dbReference type="NCBI Taxonomy" id="1280847"/>
    <lineage>
        <taxon>Bacteria</taxon>
        <taxon>Pseudomonadati</taxon>
        <taxon>Pseudomonadota</taxon>
        <taxon>Alphaproteobacteria</taxon>
        <taxon>Rhodobacterales</taxon>
        <taxon>Roseobacteraceae</taxon>
    </lineage>
</organism>
<dbReference type="EMBL" id="FOSZ01000006">
    <property type="protein sequence ID" value="SFL16942.1"/>
    <property type="molecule type" value="Genomic_DNA"/>
</dbReference>
<evidence type="ECO:0000313" key="1">
    <source>
        <dbReference type="EMBL" id="SFL16942.1"/>
    </source>
</evidence>
<dbReference type="Gene3D" id="3.20.20.80">
    <property type="entry name" value="Glycosidases"/>
    <property type="match status" value="1"/>
</dbReference>
<proteinExistence type="predicted"/>
<sequence>MRSLFADTTLRFVDSYMSSPLFPSETLKKHWGMAPLYAVEFLDLFHEASPAIQSEVLPIFDAVFYAERTHIDVAAALVDFCEIGLAELSDPHPLVDFDYMSYCRPDLISKGLTPEGFWHIFSENLVSPSPYFDIKHYRSVASLTANQPAFFHFAHVGSARHLPPNAYVDLRKIATETTQARGSSFQKFAAFASHGDSDLAAPWAHFNFQWYSNRYSDREHRIIRPLYHFLRWGKLSKNLTTPEKEKLCRLRRPPHLHDVEAKDIQQETFLLRRRDIARARRRLRRLAKPVGIASPAGPMRQDRPDPRQEFDAAIFVLFSTNVGEWTQDMVLKLMNAGVAPSDIHVACTARRSEALAQKLRAFGLPRDNFIGRARSSWSALIAALLGATAPRVVAMRDTTRSDLAAIARLLETLTTTPSCAAVAPVLHHTAQDIFVSGGSLGADLVARDILHGPTPQTRPLSGVDWLRPDLFAANAEVLRHHFCCDVGKDDLSNAIATFTGLTLSGHDLCVLDCEVEVDGDFVPCQCETGPLFFKSFHWGGASTNPRAAAALIQRQAIPRYALYDPDFAANFPLDADPALGWAQISQATPLFSSHKQPKMPTVLGQYDLTNTTQITRQILLAKLFGISGFVVCLTVSDLAQPLPKALTPLFRQSSSDFRISIRLSWQGTDKSKDRFADVVDAVIRLYQAGHPIKVGDKPLLVLRCEQPCHDATPLIDTIRKRFHAAGLGAIHLCGEGLAIDGNSPTGFDDLFCVFPSDTDLSKAKGFTRLRDQTNIEVHDYLEAMSRYFGGSPSPSNARRILPVSFDNSPRNGRDGLILLNGAPYMFQAVLEAGLDAEEMRAPSQRFVLLDGWNNWHHGAMLEPDKNNGFDRLIALDSPRLAQDRNVAQTHPSVTGIVIHAYYIDILEEILEEVATRAIGFEIFITTQAGKDTECKGLLDRYGLRGQVFVFENRGRDVLPFLTLLPHLRSANLDFVIKLHTKKSPHRTDGDSWRKKLYRPFLDQKVIHRIITSFDCDPDLGVAGPASQLLPLSDHFQENSVHLGTLAEGMGLSLSGDTLAQPFVAGTMFFCRLTCFVALQKLGLCRDDFEEEAGQVDGTLAHAIERAIALSSQVGGYSVQSIETLAGLTQPTSSS</sequence>
<dbReference type="RefSeq" id="WP_139216212.1">
    <property type="nucleotide sequence ID" value="NZ_FOSZ01000006.1"/>
</dbReference>
<accession>A0A1I4FG83</accession>
<dbReference type="STRING" id="1280847.SAMN04488036_10628"/>
<name>A0A1I4FG83_9RHOB</name>
<reference evidence="2" key="1">
    <citation type="submission" date="2016-10" db="EMBL/GenBank/DDBJ databases">
        <authorList>
            <person name="Varghese N."/>
            <person name="Submissions S."/>
        </authorList>
    </citation>
    <scope>NUCLEOTIDE SEQUENCE [LARGE SCALE GENOMIC DNA]</scope>
    <source>
        <strain evidence="2">DSM 28453</strain>
    </source>
</reference>
<dbReference type="OrthoDB" id="7210452at2"/>
<gene>
    <name evidence="1" type="ORF">SAMN04488036_10628</name>
</gene>
<dbReference type="PANTHER" id="PTHR41244">
    <property type="entry name" value="RHAMNAN SYNTHESIS F"/>
    <property type="match status" value="1"/>
</dbReference>
<dbReference type="Proteomes" id="UP000198851">
    <property type="component" value="Unassembled WGS sequence"/>
</dbReference>
<dbReference type="InterPro" id="IPR007739">
    <property type="entry name" value="RgpF"/>
</dbReference>
<dbReference type="PANTHER" id="PTHR41244:SF1">
    <property type="entry name" value="GLYCOSYLTRANSFERASE"/>
    <property type="match status" value="1"/>
</dbReference>
<dbReference type="Pfam" id="PF14307">
    <property type="entry name" value="Glyco_tran_WbsX"/>
    <property type="match status" value="1"/>
</dbReference>
<keyword evidence="2" id="KW-1185">Reference proteome</keyword>
<dbReference type="AlphaFoldDB" id="A0A1I4FG83"/>
<evidence type="ECO:0000313" key="2">
    <source>
        <dbReference type="Proteomes" id="UP000198851"/>
    </source>
</evidence>
<dbReference type="InterPro" id="IPR032719">
    <property type="entry name" value="WbsX"/>
</dbReference>
<dbReference type="Pfam" id="PF05045">
    <property type="entry name" value="RgpF"/>
    <property type="match status" value="1"/>
</dbReference>